<comment type="caution">
    <text evidence="2">The sequence shown here is derived from an EMBL/GenBank/DDBJ whole genome shotgun (WGS) entry which is preliminary data.</text>
</comment>
<feature type="chain" id="PRO_5021430213" evidence="1">
    <location>
        <begin position="26"/>
        <end position="132"/>
    </location>
</feature>
<protein>
    <submittedName>
        <fullName evidence="2">Uncharacterized protein</fullName>
    </submittedName>
</protein>
<evidence type="ECO:0000256" key="1">
    <source>
        <dbReference type="SAM" id="SignalP"/>
    </source>
</evidence>
<sequence>MSRLRYLKSFVIALLLPLFCFNATAAEGPLQASPSEVSVVTEMNAPYYDAFNGPREDNWVYQLADKNELQPHCYISKDESMAVGKTTNYKGTEMTCIQVGTSSRIFWPTRWVEHCQSVGQPYGMCMMGEIKR</sequence>
<keyword evidence="1" id="KW-0732">Signal</keyword>
<gene>
    <name evidence="2" type="ORF">VIN01S_30620</name>
</gene>
<dbReference type="Proteomes" id="UP000318717">
    <property type="component" value="Unassembled WGS sequence"/>
</dbReference>
<name>A0A4Y3HZ02_9VIBR</name>
<evidence type="ECO:0000313" key="2">
    <source>
        <dbReference type="EMBL" id="GEA52258.1"/>
    </source>
</evidence>
<keyword evidence="3" id="KW-1185">Reference proteome</keyword>
<dbReference type="RefSeq" id="WP_141346708.1">
    <property type="nucleotide sequence ID" value="NZ_BJLF01000017.1"/>
</dbReference>
<dbReference type="EMBL" id="BJLF01000017">
    <property type="protein sequence ID" value="GEA52258.1"/>
    <property type="molecule type" value="Genomic_DNA"/>
</dbReference>
<organism evidence="2 3">
    <name type="scientific">Vibrio inusitatus NBRC 102082</name>
    <dbReference type="NCBI Taxonomy" id="1219070"/>
    <lineage>
        <taxon>Bacteria</taxon>
        <taxon>Pseudomonadati</taxon>
        <taxon>Pseudomonadota</taxon>
        <taxon>Gammaproteobacteria</taxon>
        <taxon>Vibrionales</taxon>
        <taxon>Vibrionaceae</taxon>
        <taxon>Vibrio</taxon>
    </lineage>
</organism>
<proteinExistence type="predicted"/>
<accession>A0A4Y3HZ02</accession>
<evidence type="ECO:0000313" key="3">
    <source>
        <dbReference type="Proteomes" id="UP000318717"/>
    </source>
</evidence>
<reference evidence="2 3" key="1">
    <citation type="submission" date="2019-06" db="EMBL/GenBank/DDBJ databases">
        <title>Whole genome shotgun sequence of Vibrio inusitatus NBRC 102082.</title>
        <authorList>
            <person name="Hosoyama A."/>
            <person name="Uohara A."/>
            <person name="Ohji S."/>
            <person name="Ichikawa N."/>
        </authorList>
    </citation>
    <scope>NUCLEOTIDE SEQUENCE [LARGE SCALE GENOMIC DNA]</scope>
    <source>
        <strain evidence="2 3">NBRC 102082</strain>
    </source>
</reference>
<feature type="signal peptide" evidence="1">
    <location>
        <begin position="1"/>
        <end position="25"/>
    </location>
</feature>
<dbReference type="OrthoDB" id="5877610at2"/>
<dbReference type="AlphaFoldDB" id="A0A4Y3HZ02"/>